<accession>R9PSS6</accession>
<keyword evidence="9 10" id="KW-0807">Transducer</keyword>
<dbReference type="OrthoDB" id="7677057at2759"/>
<dbReference type="Pfam" id="PF02949">
    <property type="entry name" value="7tm_6"/>
    <property type="match status" value="1"/>
</dbReference>
<dbReference type="PANTHER" id="PTHR21137">
    <property type="entry name" value="ODORANT RECEPTOR"/>
    <property type="match status" value="1"/>
</dbReference>
<dbReference type="InterPro" id="IPR004117">
    <property type="entry name" value="7tm6_olfct_rcpt"/>
</dbReference>
<evidence type="ECO:0000313" key="11">
    <source>
        <dbReference type="EMBL" id="JAA74484.1"/>
    </source>
</evidence>
<name>R9PSS6_DENPD</name>
<evidence type="ECO:0000256" key="6">
    <source>
        <dbReference type="ARBA" id="ARBA00022989"/>
    </source>
</evidence>
<reference evidence="11" key="1">
    <citation type="journal article" date="2013" name="BMC Genomics">
        <title>Antennal transcriptome analysis of the chemosensory gene families in the tree killing bark beetles, Ips typographus and Dendroctonus ponderosae (Coleoptera: Curculionidae: Scolytinae).</title>
        <authorList>
            <person name="Andersson M.N."/>
            <person name="Grosse-Wilde E."/>
            <person name="Keeling C.I."/>
            <person name="Bengtsson J.M."/>
            <person name="Yuen M.M."/>
            <person name="Li M."/>
            <person name="Hillbur Y."/>
            <person name="Bohlmann J."/>
            <person name="Hansson B.S."/>
            <person name="Schlyter F."/>
        </authorList>
    </citation>
    <scope>NUCLEOTIDE SEQUENCE</scope>
</reference>
<feature type="transmembrane region" description="Helical" evidence="10">
    <location>
        <begin position="242"/>
        <end position="263"/>
    </location>
</feature>
<comment type="similarity">
    <text evidence="10">Belongs to the insect chemoreceptor superfamily. Heteromeric odorant receptor channel (TC 1.A.69) family.</text>
</comment>
<protein>
    <recommendedName>
        <fullName evidence="10">Odorant receptor</fullName>
    </recommendedName>
</protein>
<keyword evidence="8 10" id="KW-0675">Receptor</keyword>
<evidence type="ECO:0000256" key="2">
    <source>
        <dbReference type="ARBA" id="ARBA00022475"/>
    </source>
</evidence>
<keyword evidence="6 10" id="KW-1133">Transmembrane helix</keyword>
<evidence type="ECO:0000256" key="10">
    <source>
        <dbReference type="RuleBase" id="RU351113"/>
    </source>
</evidence>
<evidence type="ECO:0000256" key="1">
    <source>
        <dbReference type="ARBA" id="ARBA00004651"/>
    </source>
</evidence>
<keyword evidence="2" id="KW-1003">Cell membrane</keyword>
<comment type="caution">
    <text evidence="10">Lacks conserved residue(s) required for the propagation of feature annotation.</text>
</comment>
<keyword evidence="4 10" id="KW-0812">Transmembrane</keyword>
<evidence type="ECO:0000256" key="3">
    <source>
        <dbReference type="ARBA" id="ARBA00022606"/>
    </source>
</evidence>
<evidence type="ECO:0000256" key="4">
    <source>
        <dbReference type="ARBA" id="ARBA00022692"/>
    </source>
</evidence>
<organism evidence="11">
    <name type="scientific">Dendroctonus ponderosae</name>
    <name type="common">Mountain pine beetle</name>
    <dbReference type="NCBI Taxonomy" id="77166"/>
    <lineage>
        <taxon>Eukaryota</taxon>
        <taxon>Metazoa</taxon>
        <taxon>Ecdysozoa</taxon>
        <taxon>Arthropoda</taxon>
        <taxon>Hexapoda</taxon>
        <taxon>Insecta</taxon>
        <taxon>Pterygota</taxon>
        <taxon>Neoptera</taxon>
        <taxon>Endopterygota</taxon>
        <taxon>Coleoptera</taxon>
        <taxon>Polyphaga</taxon>
        <taxon>Cucujiformia</taxon>
        <taxon>Curculionidae</taxon>
        <taxon>Scolytinae</taxon>
        <taxon>Dendroctonus</taxon>
    </lineage>
</organism>
<keyword evidence="5 10" id="KW-0552">Olfaction</keyword>
<keyword evidence="3 10" id="KW-0716">Sensory transduction</keyword>
<dbReference type="GO" id="GO:0005549">
    <property type="term" value="F:odorant binding"/>
    <property type="evidence" value="ECO:0007669"/>
    <property type="project" value="InterPro"/>
</dbReference>
<dbReference type="GO" id="GO:0005886">
    <property type="term" value="C:plasma membrane"/>
    <property type="evidence" value="ECO:0007669"/>
    <property type="project" value="UniProtKB-SubCell"/>
</dbReference>
<evidence type="ECO:0000256" key="7">
    <source>
        <dbReference type="ARBA" id="ARBA00023136"/>
    </source>
</evidence>
<feature type="transmembrane region" description="Helical" evidence="10">
    <location>
        <begin position="34"/>
        <end position="55"/>
    </location>
</feature>
<keyword evidence="7 10" id="KW-0472">Membrane</keyword>
<comment type="subcellular location">
    <subcellularLocation>
        <location evidence="1 10">Cell membrane</location>
        <topology evidence="1 10">Multi-pass membrane protein</topology>
    </subcellularLocation>
</comment>
<dbReference type="PANTHER" id="PTHR21137:SF35">
    <property type="entry name" value="ODORANT RECEPTOR 19A-RELATED"/>
    <property type="match status" value="1"/>
</dbReference>
<dbReference type="EMBL" id="GABX01000035">
    <property type="protein sequence ID" value="JAA74484.1"/>
    <property type="molecule type" value="mRNA"/>
</dbReference>
<dbReference type="AlphaFoldDB" id="R9PSS6"/>
<feature type="transmembrane region" description="Helical" evidence="10">
    <location>
        <begin position="179"/>
        <end position="206"/>
    </location>
</feature>
<dbReference type="GO" id="GO:0004984">
    <property type="term" value="F:olfactory receptor activity"/>
    <property type="evidence" value="ECO:0007669"/>
    <property type="project" value="InterPro"/>
</dbReference>
<feature type="transmembrane region" description="Helical" evidence="10">
    <location>
        <begin position="132"/>
        <end position="150"/>
    </location>
</feature>
<proteinExistence type="evidence at transcript level"/>
<evidence type="ECO:0000256" key="8">
    <source>
        <dbReference type="ARBA" id="ARBA00023170"/>
    </source>
</evidence>
<dbReference type="GO" id="GO:0007165">
    <property type="term" value="P:signal transduction"/>
    <property type="evidence" value="ECO:0007669"/>
    <property type="project" value="UniProtKB-KW"/>
</dbReference>
<evidence type="ECO:0000256" key="9">
    <source>
        <dbReference type="ARBA" id="ARBA00023224"/>
    </source>
</evidence>
<evidence type="ECO:0000256" key="5">
    <source>
        <dbReference type="ARBA" id="ARBA00022725"/>
    </source>
</evidence>
<sequence length="341" mass="39607">MKNDFFGFCIPLARFIYIMPDKTPQNVYGWRNKLWAVFMYGLAVFCHLTEIIKLFQIVTAKYFLLGEFIRNFVITSLHFTSLGKAMFIGGKTGKKAFEKILDFEKHVYKNLGDDIRLIYKNKVTSIQKVKKYYLIGIILVVIFYVAAPIFREPIHIQDGNQTIRFRQVPLSSWSPFEQYYWLTFIWTGLTGIYLSIFFVTTDLICYSYVQMINEGMKNLMVLDFLPGSVQLAGMIYQMMTNLSVIQCILLGQFICSLIARVFIYSNSANNLSQLSKQLAVDWFEIDWTELPKDVTNNLNFCIMRSQKNLQITVGDLSVITMESFLTILKGTYSYLMLLMTI</sequence>